<keyword evidence="5" id="KW-1185">Reference proteome</keyword>
<gene>
    <name evidence="4" type="ORF">E7681_17285</name>
</gene>
<dbReference type="InterPro" id="IPR001539">
    <property type="entry name" value="Peptidase_U32"/>
</dbReference>
<dbReference type="RefSeq" id="WP_136340513.1">
    <property type="nucleotide sequence ID" value="NZ_SSMD01000011.1"/>
</dbReference>
<comment type="similarity">
    <text evidence="3">Belongs to the peptidase U32 family.</text>
</comment>
<keyword evidence="2" id="KW-0378">Hydrolase</keyword>
<sequence length="553" mass="62989">MTQTTAPARKSELLMPAGSLERLKVAVLYGADAVYLGTPDMSLRTKSKFSLEDIQEGVKFAHEHGVRVYLTLNLFTHNKDVPKLDAYLDTLRAIGPDGVIVADPGVFHFLRKHAPELPLHISTQANVASWLTVDFWADQGAELVVLAREVTYAEMVEIREKCPDVRLETFVHGAMCMTYSGRCLLSNFLAERGANQGNCANSCRWQYKVHMKLKDGTIKELPLTEENMELFEFVLEEGVRPGEFMPIEEDMRGSYILNSKDMCLMPKLDDLLRAGIDSLKVEGRNKSPYYVATVARAYRRAIDAYYADPEGWDAATYMQELDAATNRGYTIAFHEGRLQNYAHGYEHTKAMAPWEFAGIIEETREDGLILAVKNQLDAGEVLEFLPPDPWAEPVLLRLYEFQVGDEVREAAYGSRQDRVFIPYSAFDREDPDSVRRRFPPYTIVRKETLLAEDEWRRLKLDRTAQKIELGEARETAYRRQTRMLQEAIGSEVMDKRARTSRKGAEGCCGRGCNGCLMFWNDPEYARAREILATRKPGELLERDMREPAIPRLV</sequence>
<accession>A0A4S3M4V7</accession>
<dbReference type="GO" id="GO:0008233">
    <property type="term" value="F:peptidase activity"/>
    <property type="evidence" value="ECO:0007669"/>
    <property type="project" value="UniProtKB-KW"/>
</dbReference>
<dbReference type="PANTHER" id="PTHR30217:SF6">
    <property type="entry name" value="TRNA HYDROXYLATION PROTEIN P"/>
    <property type="match status" value="1"/>
</dbReference>
<dbReference type="InterPro" id="IPR051454">
    <property type="entry name" value="RNA/ubiquinone_mod_enzymes"/>
</dbReference>
<dbReference type="Pfam" id="PF01136">
    <property type="entry name" value="Peptidase_U32"/>
    <property type="match status" value="1"/>
</dbReference>
<proteinExistence type="inferred from homology"/>
<name>A0A4S3M4V7_9RHOB</name>
<dbReference type="GO" id="GO:0006508">
    <property type="term" value="P:proteolysis"/>
    <property type="evidence" value="ECO:0007669"/>
    <property type="project" value="UniProtKB-KW"/>
</dbReference>
<evidence type="ECO:0000256" key="1">
    <source>
        <dbReference type="ARBA" id="ARBA00022670"/>
    </source>
</evidence>
<dbReference type="AlphaFoldDB" id="A0A4S3M4V7"/>
<evidence type="ECO:0000313" key="5">
    <source>
        <dbReference type="Proteomes" id="UP000306113"/>
    </source>
</evidence>
<keyword evidence="1" id="KW-0645">Protease</keyword>
<dbReference type="PANTHER" id="PTHR30217">
    <property type="entry name" value="PEPTIDASE U32 FAMILY"/>
    <property type="match status" value="1"/>
</dbReference>
<dbReference type="Proteomes" id="UP000306113">
    <property type="component" value="Unassembled WGS sequence"/>
</dbReference>
<dbReference type="EMBL" id="SSMD01000011">
    <property type="protein sequence ID" value="THD71558.1"/>
    <property type="molecule type" value="Genomic_DNA"/>
</dbReference>
<evidence type="ECO:0000256" key="3">
    <source>
        <dbReference type="ARBA" id="ARBA00038374"/>
    </source>
</evidence>
<dbReference type="OrthoDB" id="9807498at2"/>
<organism evidence="4 5">
    <name type="scientific">Thalassobius vesicularis</name>
    <dbReference type="NCBI Taxonomy" id="1294297"/>
    <lineage>
        <taxon>Bacteria</taxon>
        <taxon>Pseudomonadati</taxon>
        <taxon>Pseudomonadota</taxon>
        <taxon>Alphaproteobacteria</taxon>
        <taxon>Rhodobacterales</taxon>
        <taxon>Roseobacteraceae</taxon>
        <taxon>Thalassovita</taxon>
    </lineage>
</organism>
<evidence type="ECO:0000313" key="4">
    <source>
        <dbReference type="EMBL" id="THD71558.1"/>
    </source>
</evidence>
<evidence type="ECO:0000256" key="2">
    <source>
        <dbReference type="ARBA" id="ARBA00022801"/>
    </source>
</evidence>
<comment type="caution">
    <text evidence="4">The sequence shown here is derived from an EMBL/GenBank/DDBJ whole genome shotgun (WGS) entry which is preliminary data.</text>
</comment>
<reference evidence="4 5" key="1">
    <citation type="submission" date="2019-04" db="EMBL/GenBank/DDBJ databases">
        <title>Draft genome sequence of Youngimonas vesicularis.</title>
        <authorList>
            <person name="Hameed A."/>
        </authorList>
    </citation>
    <scope>NUCLEOTIDE SEQUENCE [LARGE SCALE GENOMIC DNA]</scope>
    <source>
        <strain evidence="4 5">CC-AMW-E</strain>
    </source>
</reference>
<protein>
    <submittedName>
        <fullName evidence="4">Peptidase U32</fullName>
    </submittedName>
</protein>
<dbReference type="PROSITE" id="PS01276">
    <property type="entry name" value="PEPTIDASE_U32"/>
    <property type="match status" value="1"/>
</dbReference>